<name>A0ACB9Z6E7_9PEZI</name>
<protein>
    <submittedName>
        <fullName evidence="1">Uncharacterized protein</fullName>
    </submittedName>
</protein>
<evidence type="ECO:0000313" key="1">
    <source>
        <dbReference type="EMBL" id="KAI4867325.1"/>
    </source>
</evidence>
<comment type="caution">
    <text evidence="1">The sequence shown here is derived from an EMBL/GenBank/DDBJ whole genome shotgun (WGS) entry which is preliminary data.</text>
</comment>
<gene>
    <name evidence="1" type="ORF">F4820DRAFT_208180</name>
</gene>
<proteinExistence type="predicted"/>
<reference evidence="1 2" key="1">
    <citation type="journal article" date="2022" name="New Phytol.">
        <title>Ecological generalism drives hyperdiversity of secondary metabolite gene clusters in xylarialean endophytes.</title>
        <authorList>
            <person name="Franco M.E.E."/>
            <person name="Wisecaver J.H."/>
            <person name="Arnold A.E."/>
            <person name="Ju Y.M."/>
            <person name="Slot J.C."/>
            <person name="Ahrendt S."/>
            <person name="Moore L.P."/>
            <person name="Eastman K.E."/>
            <person name="Scott K."/>
            <person name="Konkel Z."/>
            <person name="Mondo S.J."/>
            <person name="Kuo A."/>
            <person name="Hayes R.D."/>
            <person name="Haridas S."/>
            <person name="Andreopoulos B."/>
            <person name="Riley R."/>
            <person name="LaButti K."/>
            <person name="Pangilinan J."/>
            <person name="Lipzen A."/>
            <person name="Amirebrahimi M."/>
            <person name="Yan J."/>
            <person name="Adam C."/>
            <person name="Keymanesh K."/>
            <person name="Ng V."/>
            <person name="Louie K."/>
            <person name="Northen T."/>
            <person name="Drula E."/>
            <person name="Henrissat B."/>
            <person name="Hsieh H.M."/>
            <person name="Youens-Clark K."/>
            <person name="Lutzoni F."/>
            <person name="Miadlikowska J."/>
            <person name="Eastwood D.C."/>
            <person name="Hamelin R.C."/>
            <person name="Grigoriev I.V."/>
            <person name="U'Ren J.M."/>
        </authorList>
    </citation>
    <scope>NUCLEOTIDE SEQUENCE [LARGE SCALE GENOMIC DNA]</scope>
    <source>
        <strain evidence="1 2">CBS 119005</strain>
    </source>
</reference>
<organism evidence="1 2">
    <name type="scientific">Hypoxylon rubiginosum</name>
    <dbReference type="NCBI Taxonomy" id="110542"/>
    <lineage>
        <taxon>Eukaryota</taxon>
        <taxon>Fungi</taxon>
        <taxon>Dikarya</taxon>
        <taxon>Ascomycota</taxon>
        <taxon>Pezizomycotina</taxon>
        <taxon>Sordariomycetes</taxon>
        <taxon>Xylariomycetidae</taxon>
        <taxon>Xylariales</taxon>
        <taxon>Hypoxylaceae</taxon>
        <taxon>Hypoxylon</taxon>
    </lineage>
</organism>
<evidence type="ECO:0000313" key="2">
    <source>
        <dbReference type="Proteomes" id="UP001497700"/>
    </source>
</evidence>
<dbReference type="Proteomes" id="UP001497700">
    <property type="component" value="Unassembled WGS sequence"/>
</dbReference>
<sequence length="207" mass="23074">MGSRVSLILLVLSQLSAWVAADFQSKFENITHGSDLLLQWDPINATDYPLVIHSRLINQTSEYGANSLEVNITTGLNTSSFLWTSIPFPLPYLETAKYEVEIWSQNWTGSKASAPVFASTYFTITEPREDHNTDNPAEGFSGTTVLPSKPTNQPSSKHGINNNTAIAAGLVVPVVVILAVIGFIWTQRRQKRVLEERRKQREQLCID</sequence>
<dbReference type="EMBL" id="MU393448">
    <property type="protein sequence ID" value="KAI4867325.1"/>
    <property type="molecule type" value="Genomic_DNA"/>
</dbReference>
<accession>A0ACB9Z6E7</accession>
<keyword evidence="2" id="KW-1185">Reference proteome</keyword>